<organism evidence="9 10">
    <name type="scientific">Cucumis sativus</name>
    <name type="common">Cucumber</name>
    <dbReference type="NCBI Taxonomy" id="3659"/>
    <lineage>
        <taxon>Eukaryota</taxon>
        <taxon>Viridiplantae</taxon>
        <taxon>Streptophyta</taxon>
        <taxon>Embryophyta</taxon>
        <taxon>Tracheophyta</taxon>
        <taxon>Spermatophyta</taxon>
        <taxon>Magnoliopsida</taxon>
        <taxon>eudicotyledons</taxon>
        <taxon>Gunneridae</taxon>
        <taxon>Pentapetalae</taxon>
        <taxon>rosids</taxon>
        <taxon>fabids</taxon>
        <taxon>Cucurbitales</taxon>
        <taxon>Cucurbitaceae</taxon>
        <taxon>Benincaseae</taxon>
        <taxon>Cucumis</taxon>
    </lineage>
</organism>
<evidence type="ECO:0000256" key="6">
    <source>
        <dbReference type="PROSITE-ProRule" id="PRU00708"/>
    </source>
</evidence>
<sequence length="859" mass="98185">MASLMAVRRARTPIIVSSFKVRYPLSSCFTFTFRNQTETLIKTLSTSAIPNDFSNFPSSPQQPSSSSPSYRQPQWGSPSQVNPPSENFNHQSFSEFQNRDYAQQGSHGNQLNYRSQHQSPQPNPGFSRQGQSYSQVGKTNSWNPPNQSSQYQNPSQPPPNQSFPQYQNPSQPPPNQSYPQYQNPSQPNAPNQRYPQYQNPSQPPPNQSYPQYQNPSQPPPNQSYPQYQNPSQPPPNQSYPQYQNPSQPPPNQSYPQYQNPSQPPPNQSYPQYQNPSQPNAPNQRYPQYQNPSQSNPPNQSYPQYQNPSQSNPPNQSYPQYQNPSQSNPPNQSYPQYQNPSQSNPPNQSYPQYQNPSQTNPPNQSYSQYQNPSQPNAPNQRYPQYQNPSQPNPPNQSHPQYQNPSQSNPPNQSYPQYQNPSQPNPPNFNYQQQRGPNQWNNQNQEHPQFGRPEHRNPQAENSNQLNNQAGIQRDGTQNQAPNALVSPIDELRRFCGEGKLKEAVELLKQGVKADVDCFHLLFELCGKSKSFDNAKVVHDYFLQSSCRSDLQLNNEVLEMYGRCGSMSDARRVFDHMPDRSIDSWHLMMKGYADNGLGDEGLELFENMKNLGLQPNSQTFLYVMSACASANAVEEGFLYFESMKNDYHITPDTNHYLGLLGILGEPGHIHEAFEYVEKLPMEPTVEVWETLKNYARIHGDVDLEDYAEELIVDLDPTKAVSNKISTPPPKKRSAISMLDGKNRIVEFRNPTLYKDDEKLKALKAMKEQGYVPDTRYVLHDIDQEAKEQALLYHSERLAIAYGLISTPARTPLRIIKNLRICGDCHNAIKIMSRIVGRELIVRDNKRFHHFKDGKCSCGDYW</sequence>
<feature type="compositionally biased region" description="Low complexity" evidence="7">
    <location>
        <begin position="140"/>
        <end position="154"/>
    </location>
</feature>
<evidence type="ECO:0000256" key="2">
    <source>
        <dbReference type="ARBA" id="ARBA00006643"/>
    </source>
</evidence>
<feature type="compositionally biased region" description="Low complexity" evidence="7">
    <location>
        <begin position="396"/>
        <end position="432"/>
    </location>
</feature>
<dbReference type="Pfam" id="PF14432">
    <property type="entry name" value="DYW_deaminase"/>
    <property type="match status" value="1"/>
</dbReference>
<evidence type="ECO:0000256" key="7">
    <source>
        <dbReference type="SAM" id="MobiDB-lite"/>
    </source>
</evidence>
<feature type="repeat" description="PPR" evidence="6">
    <location>
        <begin position="579"/>
        <end position="613"/>
    </location>
</feature>
<dbReference type="PROSITE" id="PS51375">
    <property type="entry name" value="PPR"/>
    <property type="match status" value="1"/>
</dbReference>
<dbReference type="InterPro" id="IPR032867">
    <property type="entry name" value="DYW_dom"/>
</dbReference>
<feature type="compositionally biased region" description="Polar residues" evidence="7">
    <location>
        <begin position="104"/>
        <end position="139"/>
    </location>
</feature>
<dbReference type="NCBIfam" id="TIGR00756">
    <property type="entry name" value="PPR"/>
    <property type="match status" value="1"/>
</dbReference>
<dbReference type="Pfam" id="PF13041">
    <property type="entry name" value="PPR_2"/>
    <property type="match status" value="1"/>
</dbReference>
<reference evidence="9 10" key="3">
    <citation type="journal article" date="2010" name="BMC Genomics">
        <title>Transcriptome sequencing and comparative analysis of cucumber flowers with different sex types.</title>
        <authorList>
            <person name="Guo S."/>
            <person name="Zheng Y."/>
            <person name="Joung J.G."/>
            <person name="Liu S."/>
            <person name="Zhang Z."/>
            <person name="Crasta O.R."/>
            <person name="Sobral B.W."/>
            <person name="Xu Y."/>
            <person name="Huang S."/>
            <person name="Fei Z."/>
        </authorList>
    </citation>
    <scope>NUCLEOTIDE SEQUENCE [LARGE SCALE GENOMIC DNA]</scope>
    <source>
        <strain evidence="10">cv. 9930</strain>
    </source>
</reference>
<feature type="compositionally biased region" description="Low complexity" evidence="7">
    <location>
        <begin position="268"/>
        <end position="388"/>
    </location>
</feature>
<dbReference type="AlphaFoldDB" id="A0A0A0K6L3"/>
<dbReference type="Pfam" id="PF01535">
    <property type="entry name" value="PPR"/>
    <property type="match status" value="1"/>
</dbReference>
<keyword evidence="10" id="KW-1185">Reference proteome</keyword>
<feature type="region of interest" description="Disordered" evidence="7">
    <location>
        <begin position="104"/>
        <end position="461"/>
    </location>
</feature>
<evidence type="ECO:0000313" key="10">
    <source>
        <dbReference type="Proteomes" id="UP000029981"/>
    </source>
</evidence>
<keyword evidence="5" id="KW-0496">Mitochondrion</keyword>
<dbReference type="PANTHER" id="PTHR47926:SF353">
    <property type="entry name" value="DYW DOMAIN-CONTAINING PROTEIN"/>
    <property type="match status" value="1"/>
</dbReference>
<dbReference type="GO" id="GO:0009451">
    <property type="term" value="P:RNA modification"/>
    <property type="evidence" value="ECO:0000318"/>
    <property type="project" value="GO_Central"/>
</dbReference>
<dbReference type="Proteomes" id="UP000029981">
    <property type="component" value="Chromosome 7"/>
</dbReference>
<dbReference type="eggNOG" id="KOG4197">
    <property type="taxonomic scope" value="Eukaryota"/>
</dbReference>
<keyword evidence="4" id="KW-0809">Transit peptide</keyword>
<reference evidence="9 10" key="1">
    <citation type="journal article" date="2009" name="Nat. Genet.">
        <title>The genome of the cucumber, Cucumis sativus L.</title>
        <authorList>
            <person name="Huang S."/>
            <person name="Li R."/>
            <person name="Zhang Z."/>
            <person name="Li L."/>
            <person name="Gu X."/>
            <person name="Fan W."/>
            <person name="Lucas W.J."/>
            <person name="Wang X."/>
            <person name="Xie B."/>
            <person name="Ni P."/>
            <person name="Ren Y."/>
            <person name="Zhu H."/>
            <person name="Li J."/>
            <person name="Lin K."/>
            <person name="Jin W."/>
            <person name="Fei Z."/>
            <person name="Li G."/>
            <person name="Staub J."/>
            <person name="Kilian A."/>
            <person name="van der Vossen E.A."/>
            <person name="Wu Y."/>
            <person name="Guo J."/>
            <person name="He J."/>
            <person name="Jia Z."/>
            <person name="Ren Y."/>
            <person name="Tian G."/>
            <person name="Lu Y."/>
            <person name="Ruan J."/>
            <person name="Qian W."/>
            <person name="Wang M."/>
            <person name="Huang Q."/>
            <person name="Li B."/>
            <person name="Xuan Z."/>
            <person name="Cao J."/>
            <person name="Asan"/>
            <person name="Wu Z."/>
            <person name="Zhang J."/>
            <person name="Cai Q."/>
            <person name="Bai Y."/>
            <person name="Zhao B."/>
            <person name="Han Y."/>
            <person name="Li Y."/>
            <person name="Li X."/>
            <person name="Wang S."/>
            <person name="Shi Q."/>
            <person name="Liu S."/>
            <person name="Cho W.K."/>
            <person name="Kim J.Y."/>
            <person name="Xu Y."/>
            <person name="Heller-Uszynska K."/>
            <person name="Miao H."/>
            <person name="Cheng Z."/>
            <person name="Zhang S."/>
            <person name="Wu J."/>
            <person name="Yang Y."/>
            <person name="Kang H."/>
            <person name="Li M."/>
            <person name="Liang H."/>
            <person name="Ren X."/>
            <person name="Shi Z."/>
            <person name="Wen M."/>
            <person name="Jian M."/>
            <person name="Yang H."/>
            <person name="Zhang G."/>
            <person name="Yang Z."/>
            <person name="Chen R."/>
            <person name="Liu S."/>
            <person name="Li J."/>
            <person name="Ma L."/>
            <person name="Liu H."/>
            <person name="Zhou Y."/>
            <person name="Zhao J."/>
            <person name="Fang X."/>
            <person name="Li G."/>
            <person name="Fang L."/>
            <person name="Li Y."/>
            <person name="Liu D."/>
            <person name="Zheng H."/>
            <person name="Zhang Y."/>
            <person name="Qin N."/>
            <person name="Li Z."/>
            <person name="Yang G."/>
            <person name="Yang S."/>
            <person name="Bolund L."/>
            <person name="Kristiansen K."/>
            <person name="Zheng H."/>
            <person name="Li S."/>
            <person name="Zhang X."/>
            <person name="Yang H."/>
            <person name="Wang J."/>
            <person name="Sun R."/>
            <person name="Zhang B."/>
            <person name="Jiang S."/>
            <person name="Wang J."/>
            <person name="Du Y."/>
            <person name="Li S."/>
        </authorList>
    </citation>
    <scope>NUCLEOTIDE SEQUENCE [LARGE SCALE GENOMIC DNA]</scope>
    <source>
        <strain evidence="10">cv. 9930</strain>
    </source>
</reference>
<feature type="compositionally biased region" description="Polar residues" evidence="7">
    <location>
        <begin position="433"/>
        <end position="445"/>
    </location>
</feature>
<dbReference type="GO" id="GO:0008270">
    <property type="term" value="F:zinc ion binding"/>
    <property type="evidence" value="ECO:0007669"/>
    <property type="project" value="InterPro"/>
</dbReference>
<comment type="subcellular location">
    <subcellularLocation>
        <location evidence="1">Mitochondrion</location>
    </subcellularLocation>
</comment>
<reference evidence="9 10" key="2">
    <citation type="journal article" date="2009" name="PLoS ONE">
        <title>An integrated genetic and cytogenetic map of the cucumber genome.</title>
        <authorList>
            <person name="Ren Y."/>
            <person name="Zhang Z."/>
            <person name="Liu J."/>
            <person name="Staub J.E."/>
            <person name="Han Y."/>
            <person name="Cheng Z."/>
            <person name="Li X."/>
            <person name="Lu J."/>
            <person name="Miao H."/>
            <person name="Kang H."/>
            <person name="Xie B."/>
            <person name="Gu X."/>
            <person name="Wang X."/>
            <person name="Du Y."/>
            <person name="Jin W."/>
            <person name="Huang S."/>
        </authorList>
    </citation>
    <scope>NUCLEOTIDE SEQUENCE [LARGE SCALE GENOMIC DNA]</scope>
    <source>
        <strain evidence="10">cv. 9930</strain>
    </source>
</reference>
<feature type="region of interest" description="Disordered" evidence="7">
    <location>
        <begin position="52"/>
        <end position="91"/>
    </location>
</feature>
<protein>
    <recommendedName>
        <fullName evidence="8">DYW domain-containing protein</fullName>
    </recommendedName>
</protein>
<proteinExistence type="inferred from homology"/>
<evidence type="ECO:0000256" key="1">
    <source>
        <dbReference type="ARBA" id="ARBA00004173"/>
    </source>
</evidence>
<evidence type="ECO:0000256" key="4">
    <source>
        <dbReference type="ARBA" id="ARBA00022946"/>
    </source>
</evidence>
<reference evidence="9 10" key="4">
    <citation type="journal article" date="2011" name="BMC Genomics">
        <title>RNA-Seq improves annotation of protein-coding genes in the cucumber genome.</title>
        <authorList>
            <person name="Li Z."/>
            <person name="Zhang Z."/>
            <person name="Yan P."/>
            <person name="Huang S."/>
            <person name="Fei Z."/>
            <person name="Lin K."/>
        </authorList>
    </citation>
    <scope>NUCLEOTIDE SEQUENCE [LARGE SCALE GENOMIC DNA]</scope>
    <source>
        <strain evidence="10">cv. 9930</strain>
    </source>
</reference>
<dbReference type="PANTHER" id="PTHR47926">
    <property type="entry name" value="PENTATRICOPEPTIDE REPEAT-CONTAINING PROTEIN"/>
    <property type="match status" value="1"/>
</dbReference>
<dbReference type="GO" id="GO:0003723">
    <property type="term" value="F:RNA binding"/>
    <property type="evidence" value="ECO:0000318"/>
    <property type="project" value="GO_Central"/>
</dbReference>
<gene>
    <name evidence="9" type="ORF">Csa_7G073730</name>
</gene>
<feature type="domain" description="DYW" evidence="8">
    <location>
        <begin position="767"/>
        <end position="859"/>
    </location>
</feature>
<evidence type="ECO:0000259" key="8">
    <source>
        <dbReference type="Pfam" id="PF14432"/>
    </source>
</evidence>
<dbReference type="Gramene" id="KGN43937">
    <property type="protein sequence ID" value="KGN43937"/>
    <property type="gene ID" value="Csa_7G073730"/>
</dbReference>
<dbReference type="Gene3D" id="1.25.40.10">
    <property type="entry name" value="Tetratricopeptide repeat domain"/>
    <property type="match status" value="2"/>
</dbReference>
<dbReference type="InterPro" id="IPR002885">
    <property type="entry name" value="PPR_rpt"/>
</dbReference>
<dbReference type="FunFam" id="1.25.40.10:FF:000503">
    <property type="entry name" value="Pentatricopeptide repeat-containing protein, mitochondrial"/>
    <property type="match status" value="1"/>
</dbReference>
<name>A0A0A0K6L3_CUCSA</name>
<dbReference type="GO" id="GO:0005739">
    <property type="term" value="C:mitochondrion"/>
    <property type="evidence" value="ECO:0007669"/>
    <property type="project" value="UniProtKB-SubCell"/>
</dbReference>
<feature type="compositionally biased region" description="Low complexity" evidence="7">
    <location>
        <begin position="177"/>
        <end position="200"/>
    </location>
</feature>
<keyword evidence="3" id="KW-0677">Repeat</keyword>
<dbReference type="InterPro" id="IPR046960">
    <property type="entry name" value="PPR_At4g14850-like_plant"/>
</dbReference>
<feature type="compositionally biased region" description="Low complexity" evidence="7">
    <location>
        <begin position="57"/>
        <end position="74"/>
    </location>
</feature>
<evidence type="ECO:0000313" key="9">
    <source>
        <dbReference type="EMBL" id="KGN43937.1"/>
    </source>
</evidence>
<dbReference type="EMBL" id="CM002928">
    <property type="protein sequence ID" value="KGN43937.1"/>
    <property type="molecule type" value="Genomic_DNA"/>
</dbReference>
<evidence type="ECO:0000256" key="3">
    <source>
        <dbReference type="ARBA" id="ARBA00022737"/>
    </source>
</evidence>
<comment type="similarity">
    <text evidence="2">Belongs to the PPR family. PCMP-H subfamily.</text>
</comment>
<dbReference type="OMA" id="YPQYQNP"/>
<evidence type="ECO:0000256" key="5">
    <source>
        <dbReference type="ARBA" id="ARBA00023128"/>
    </source>
</evidence>
<feature type="compositionally biased region" description="Polar residues" evidence="7">
    <location>
        <begin position="75"/>
        <end position="91"/>
    </location>
</feature>
<dbReference type="InterPro" id="IPR011990">
    <property type="entry name" value="TPR-like_helical_dom_sf"/>
</dbReference>
<accession>A0A0A0K6L3</accession>